<evidence type="ECO:0000313" key="1">
    <source>
        <dbReference type="EMBL" id="CAH1390648.1"/>
    </source>
</evidence>
<keyword evidence="2" id="KW-1185">Reference proteome</keyword>
<dbReference type="OrthoDB" id="10530504at2759"/>
<evidence type="ECO:0000313" key="2">
    <source>
        <dbReference type="Proteomes" id="UP001152798"/>
    </source>
</evidence>
<sequence length="87" mass="10171">MHCLYTFGKRLADRPDVPRYLADEWRAMNGPPNSRPPPRSGFVFLSRCLLDRKGFLKGYAEHRVVITVRTDDRIAFDAVEHFCIQEF</sequence>
<protein>
    <submittedName>
        <fullName evidence="1">Uncharacterized protein</fullName>
    </submittedName>
</protein>
<reference evidence="1" key="1">
    <citation type="submission" date="2022-01" db="EMBL/GenBank/DDBJ databases">
        <authorList>
            <person name="King R."/>
        </authorList>
    </citation>
    <scope>NUCLEOTIDE SEQUENCE</scope>
</reference>
<dbReference type="EMBL" id="OV725077">
    <property type="protein sequence ID" value="CAH1390648.1"/>
    <property type="molecule type" value="Genomic_DNA"/>
</dbReference>
<proteinExistence type="predicted"/>
<name>A0A9P0E5S4_NEZVI</name>
<dbReference type="Proteomes" id="UP001152798">
    <property type="component" value="Chromosome 1"/>
</dbReference>
<dbReference type="AlphaFoldDB" id="A0A9P0E5S4"/>
<gene>
    <name evidence="1" type="ORF">NEZAVI_LOCUS1823</name>
</gene>
<organism evidence="1 2">
    <name type="scientific">Nezara viridula</name>
    <name type="common">Southern green stink bug</name>
    <name type="synonym">Cimex viridulus</name>
    <dbReference type="NCBI Taxonomy" id="85310"/>
    <lineage>
        <taxon>Eukaryota</taxon>
        <taxon>Metazoa</taxon>
        <taxon>Ecdysozoa</taxon>
        <taxon>Arthropoda</taxon>
        <taxon>Hexapoda</taxon>
        <taxon>Insecta</taxon>
        <taxon>Pterygota</taxon>
        <taxon>Neoptera</taxon>
        <taxon>Paraneoptera</taxon>
        <taxon>Hemiptera</taxon>
        <taxon>Heteroptera</taxon>
        <taxon>Panheteroptera</taxon>
        <taxon>Pentatomomorpha</taxon>
        <taxon>Pentatomoidea</taxon>
        <taxon>Pentatomidae</taxon>
        <taxon>Pentatominae</taxon>
        <taxon>Nezara</taxon>
    </lineage>
</organism>
<accession>A0A9P0E5S4</accession>